<comment type="caution">
    <text evidence="1">The sequence shown here is derived from an EMBL/GenBank/DDBJ whole genome shotgun (WGS) entry which is preliminary data.</text>
</comment>
<protein>
    <recommendedName>
        <fullName evidence="2">Alcohol dehydrogenase-like C-terminal domain-containing protein</fullName>
    </recommendedName>
</protein>
<dbReference type="STRING" id="886738.Nlim_0916"/>
<proteinExistence type="predicted"/>
<dbReference type="SUPFAM" id="SSF51735">
    <property type="entry name" value="NAD(P)-binding Rossmann-fold domains"/>
    <property type="match status" value="1"/>
</dbReference>
<evidence type="ECO:0000313" key="1">
    <source>
        <dbReference type="EMBL" id="EGG42270.1"/>
    </source>
</evidence>
<reference evidence="1" key="1">
    <citation type="journal article" date="2011" name="PLoS ONE">
        <title>Genome of a low-salinity ammonia-oxidizing archaeon determined by single-cell and metagenomic analysis.</title>
        <authorList>
            <person name="Blainey P.C."/>
            <person name="Mosier A.C."/>
            <person name="Potanina A."/>
            <person name="Francis C.A."/>
            <person name="Quake S.R."/>
        </authorList>
    </citation>
    <scope>NUCLEOTIDE SEQUENCE [LARGE SCALE GENOMIC DNA]</scope>
    <source>
        <strain evidence="1">SFB1</strain>
    </source>
</reference>
<dbReference type="Proteomes" id="UP000004348">
    <property type="component" value="Chromosome"/>
</dbReference>
<sequence length="53" mass="5934">MAVQFAKVEGSQVIAFSRSKEHLDVAKKLGAIDAMTFRGDQEFLDELNKNMDC</sequence>
<name>F3KKA3_9ARCH</name>
<dbReference type="Gene3D" id="3.40.50.720">
    <property type="entry name" value="NAD(P)-binding Rossmann-like Domain"/>
    <property type="match status" value="1"/>
</dbReference>
<gene>
    <name evidence="1" type="ORF">Nlim_0916</name>
</gene>
<dbReference type="HOGENOM" id="CLU_3056959_0_0_2"/>
<dbReference type="AlphaFoldDB" id="F3KKA3"/>
<dbReference type="InterPro" id="IPR036291">
    <property type="entry name" value="NAD(P)-bd_dom_sf"/>
</dbReference>
<evidence type="ECO:0008006" key="2">
    <source>
        <dbReference type="Google" id="ProtNLM"/>
    </source>
</evidence>
<accession>F3KKA3</accession>
<organism evidence="1">
    <name type="scientific">Candidatus Nitrosarchaeum limnium SFB1</name>
    <dbReference type="NCBI Taxonomy" id="886738"/>
    <lineage>
        <taxon>Archaea</taxon>
        <taxon>Nitrososphaerota</taxon>
        <taxon>Nitrososphaeria</taxon>
        <taxon>Nitrosopumilales</taxon>
        <taxon>Nitrosopumilaceae</taxon>
        <taxon>Nitrosarchaeum</taxon>
    </lineage>
</organism>
<dbReference type="EMBL" id="AEGP01000033">
    <property type="protein sequence ID" value="EGG42270.1"/>
    <property type="molecule type" value="Genomic_DNA"/>
</dbReference>